<dbReference type="SUPFAM" id="SSF55347">
    <property type="entry name" value="Glyceraldehyde-3-phosphate dehydrogenase-like, C-terminal domain"/>
    <property type="match status" value="1"/>
</dbReference>
<dbReference type="AlphaFoldDB" id="A0A399DVB3"/>
<dbReference type="InterPro" id="IPR055170">
    <property type="entry name" value="GFO_IDH_MocA-like_dom"/>
</dbReference>
<dbReference type="InterPro" id="IPR030827">
    <property type="entry name" value="Myo_inos_IolG"/>
</dbReference>
<dbReference type="Gene3D" id="3.40.50.720">
    <property type="entry name" value="NAD(P)-binding Rossmann-like Domain"/>
    <property type="match status" value="1"/>
</dbReference>
<dbReference type="PANTHER" id="PTHR42840:SF3">
    <property type="entry name" value="BINDING ROSSMANN FOLD OXIDOREDUCTASE, PUTATIVE (AFU_ORTHOLOGUE AFUA_2G10240)-RELATED"/>
    <property type="match status" value="1"/>
</dbReference>
<dbReference type="SUPFAM" id="SSF51735">
    <property type="entry name" value="NAD(P)-binding Rossmann-fold domains"/>
    <property type="match status" value="1"/>
</dbReference>
<evidence type="ECO:0000256" key="1">
    <source>
        <dbReference type="ARBA" id="ARBA00010928"/>
    </source>
</evidence>
<dbReference type="EC" id="1.1.1.370" evidence="5"/>
<reference evidence="5 6" key="1">
    <citation type="submission" date="2018-08" db="EMBL/GenBank/DDBJ databases">
        <title>Meiothermus cateniformans JCM 15151 genome sequencing project.</title>
        <authorList>
            <person name="Da Costa M.S."/>
            <person name="Albuquerque L."/>
            <person name="Raposo P."/>
            <person name="Froufe H.J.C."/>
            <person name="Barroso C.S."/>
            <person name="Egas C."/>
        </authorList>
    </citation>
    <scope>NUCLEOTIDE SEQUENCE [LARGE SCALE GENOMIC DNA]</scope>
    <source>
        <strain evidence="5 6">JCM 15151</strain>
    </source>
</reference>
<evidence type="ECO:0000313" key="5">
    <source>
        <dbReference type="EMBL" id="RIH75108.1"/>
    </source>
</evidence>
<dbReference type="NCBIfam" id="TIGR04380">
    <property type="entry name" value="myo_inos_iolG"/>
    <property type="match status" value="1"/>
</dbReference>
<evidence type="ECO:0000259" key="4">
    <source>
        <dbReference type="Pfam" id="PF22725"/>
    </source>
</evidence>
<dbReference type="OrthoDB" id="9815825at2"/>
<dbReference type="Gene3D" id="3.30.360.10">
    <property type="entry name" value="Dihydrodipicolinate Reductase, domain 2"/>
    <property type="match status" value="1"/>
</dbReference>
<feature type="domain" description="Gfo/Idh/MocA-like oxidoreductase N-terminal" evidence="3">
    <location>
        <begin position="4"/>
        <end position="122"/>
    </location>
</feature>
<name>A0A399DVB3_9DEIN</name>
<dbReference type="Pfam" id="PF01408">
    <property type="entry name" value="GFO_IDH_MocA"/>
    <property type="match status" value="1"/>
</dbReference>
<comment type="similarity">
    <text evidence="1">Belongs to the Gfo/Idh/MocA family.</text>
</comment>
<dbReference type="PANTHER" id="PTHR42840">
    <property type="entry name" value="NAD(P)-BINDING ROSSMANN-FOLD SUPERFAMILY PROTEIN-RELATED"/>
    <property type="match status" value="1"/>
</dbReference>
<evidence type="ECO:0000259" key="3">
    <source>
        <dbReference type="Pfam" id="PF01408"/>
    </source>
</evidence>
<dbReference type="GO" id="GO:0016491">
    <property type="term" value="F:oxidoreductase activity"/>
    <property type="evidence" value="ECO:0007669"/>
    <property type="project" value="UniProtKB-KW"/>
</dbReference>
<dbReference type="Proteomes" id="UP000266089">
    <property type="component" value="Unassembled WGS sequence"/>
</dbReference>
<feature type="domain" description="GFO/IDH/MocA-like oxidoreductase" evidence="4">
    <location>
        <begin position="130"/>
        <end position="249"/>
    </location>
</feature>
<organism evidence="5 6">
    <name type="scientific">Meiothermus taiwanensis</name>
    <dbReference type="NCBI Taxonomy" id="172827"/>
    <lineage>
        <taxon>Bacteria</taxon>
        <taxon>Thermotogati</taxon>
        <taxon>Deinococcota</taxon>
        <taxon>Deinococci</taxon>
        <taxon>Thermales</taxon>
        <taxon>Thermaceae</taxon>
        <taxon>Meiothermus</taxon>
    </lineage>
</organism>
<dbReference type="GO" id="GO:0000166">
    <property type="term" value="F:nucleotide binding"/>
    <property type="evidence" value="ECO:0007669"/>
    <property type="project" value="InterPro"/>
</dbReference>
<sequence>MKRLNVAMIGAGRMGQAHARVLAGLWHCRVVWVVDAAEARASAVAADLGAKAGVRLEEALQDASVDAVIITTPTPTHAEVVEAAARAGKAIFVEKPIAESLEAGRRVVQAIEKHGVPCQVGFQRRYDPAYQRARALIEQGALGRLEGIRLVGRDPHPPSLEFLKSSGGLLVDMGIHDLDSARFLLGEVLEVSAIGGTLAEPGLREYGLFDTAVATLRFENGAVGTLEVALRTAYGYDIRCEVLGEKGRIHIEYDRKPQLTLYDAQGGHFERPRNFEQRFAEAYRAELEAFAQNLQTGQPLQPDAREAWYSLRLALAAQQALETGRTVQVAALGSLE</sequence>
<evidence type="ECO:0000256" key="2">
    <source>
        <dbReference type="ARBA" id="ARBA00023002"/>
    </source>
</evidence>
<dbReference type="Pfam" id="PF22725">
    <property type="entry name" value="GFO_IDH_MocA_C3"/>
    <property type="match status" value="1"/>
</dbReference>
<evidence type="ECO:0000313" key="6">
    <source>
        <dbReference type="Proteomes" id="UP000266089"/>
    </source>
</evidence>
<comment type="caution">
    <text evidence="5">The sequence shown here is derived from an EMBL/GenBank/DDBJ whole genome shotgun (WGS) entry which is preliminary data.</text>
</comment>
<dbReference type="InterPro" id="IPR000683">
    <property type="entry name" value="Gfo/Idh/MocA-like_OxRdtase_N"/>
</dbReference>
<accession>A0A399DVB3</accession>
<dbReference type="RefSeq" id="WP_119361771.1">
    <property type="nucleotide sequence ID" value="NZ_JBHSXZ010000007.1"/>
</dbReference>
<dbReference type="EMBL" id="QWKX01000079">
    <property type="protein sequence ID" value="RIH75108.1"/>
    <property type="molecule type" value="Genomic_DNA"/>
</dbReference>
<proteinExistence type="inferred from homology"/>
<gene>
    <name evidence="5" type="primary">iolX_3</name>
    <name evidence="5" type="ORF">Mcate_02388</name>
</gene>
<dbReference type="InterPro" id="IPR036291">
    <property type="entry name" value="NAD(P)-bd_dom_sf"/>
</dbReference>
<keyword evidence="2 5" id="KW-0560">Oxidoreductase</keyword>
<protein>
    <submittedName>
        <fullName evidence="5">Scyllo-inositol 2-dehydrogenase (NAD(+))</fullName>
        <ecNumber evidence="5">1.1.1.370</ecNumber>
    </submittedName>
</protein>